<proteinExistence type="predicted"/>
<dbReference type="AlphaFoldDB" id="A0A8C6HMG2"/>
<name>A0A8C6HMG2_MUSSI</name>
<protein>
    <recommendedName>
        <fullName evidence="5">Melanoma antigen preferentially expressed in tumors-like</fullName>
    </recommendedName>
</protein>
<dbReference type="GeneTree" id="ENSGT01030000234531"/>
<dbReference type="PANTHER" id="PTHR14224">
    <property type="entry name" value="SIMILAR TO PREFERENTIALLY EXPRESSED ANTIGEN IN MELANOMA-LIKE 3"/>
    <property type="match status" value="1"/>
</dbReference>
<keyword evidence="2" id="KW-0677">Repeat</keyword>
<dbReference type="Gene3D" id="3.80.10.10">
    <property type="entry name" value="Ribonuclease Inhibitor"/>
    <property type="match status" value="1"/>
</dbReference>
<keyword evidence="1" id="KW-0433">Leucine-rich repeat</keyword>
<accession>A0A8C6HMG2</accession>
<reference evidence="3" key="1">
    <citation type="submission" date="2025-08" db="UniProtKB">
        <authorList>
            <consortium name="Ensembl"/>
        </authorList>
    </citation>
    <scope>IDENTIFICATION</scope>
</reference>
<evidence type="ECO:0008006" key="5">
    <source>
        <dbReference type="Google" id="ProtNLM"/>
    </source>
</evidence>
<sequence length="461" mass="52883">MDGMIPNRLLDLAIQSLLSNESAAIKALEDIPRELFVPLFIAAFKGGHKNTLSAMVKVWPFYCLHIGSLRIWDPQHELLKAIIENLPVHPAQTSAFWGPKLRILDLRQDTNCRITCPEVSTKSPSCFHSCIYSDSSITKIERQLRFINSGCKTLLPRPVELILDLFLDGSLIEKDFLILLMHKIEESLGCLHVCCRDLQIDKPCKCKCTLKFLDLQCVDQLSVDRGSLSDITSILGQMGHLESLTLSNVTFRSLRGKVFKIFLSHLQRMENLKELSFSSFRLKNHLDRVLRVLPPGLDFLYLPFCGLSYRDIRFMSQSPHVTHLKQLNLSNNLMYWDDFGPFHTVLSNLSGTLQHLEINHCHISDSAISALIPALIRCTHLRVLGFASNPITMPMLVNIMHHLTPMMELKYVIYPIPLHCYERWHFHGSLDRRKLAIVQLQLEAMLELAQREDMNWVTYCE</sequence>
<evidence type="ECO:0000256" key="1">
    <source>
        <dbReference type="ARBA" id="ARBA00022614"/>
    </source>
</evidence>
<organism evidence="3 4">
    <name type="scientific">Mus spicilegus</name>
    <name type="common">Mound-building mouse</name>
    <dbReference type="NCBI Taxonomy" id="10103"/>
    <lineage>
        <taxon>Eukaryota</taxon>
        <taxon>Metazoa</taxon>
        <taxon>Chordata</taxon>
        <taxon>Craniata</taxon>
        <taxon>Vertebrata</taxon>
        <taxon>Euteleostomi</taxon>
        <taxon>Mammalia</taxon>
        <taxon>Eutheria</taxon>
        <taxon>Euarchontoglires</taxon>
        <taxon>Glires</taxon>
        <taxon>Rodentia</taxon>
        <taxon>Myomorpha</taxon>
        <taxon>Muroidea</taxon>
        <taxon>Muridae</taxon>
        <taxon>Murinae</taxon>
        <taxon>Mus</taxon>
        <taxon>Mus</taxon>
    </lineage>
</organism>
<dbReference type="SUPFAM" id="SSF52047">
    <property type="entry name" value="RNI-like"/>
    <property type="match status" value="1"/>
</dbReference>
<reference evidence="3" key="2">
    <citation type="submission" date="2025-09" db="UniProtKB">
        <authorList>
            <consortium name="Ensembl"/>
        </authorList>
    </citation>
    <scope>IDENTIFICATION</scope>
</reference>
<dbReference type="InterPro" id="IPR050694">
    <property type="entry name" value="LRRC14/PRAME"/>
</dbReference>
<dbReference type="InterPro" id="IPR032675">
    <property type="entry name" value="LRR_dom_sf"/>
</dbReference>
<evidence type="ECO:0000313" key="3">
    <source>
        <dbReference type="Ensembl" id="ENSMSIP00000024303.1"/>
    </source>
</evidence>
<dbReference type="Ensembl" id="ENSMSIT00000030656.1">
    <property type="protein sequence ID" value="ENSMSIP00000024303.1"/>
    <property type="gene ID" value="ENSMSIG00000020505.1"/>
</dbReference>
<evidence type="ECO:0000313" key="4">
    <source>
        <dbReference type="Proteomes" id="UP000694415"/>
    </source>
</evidence>
<dbReference type="PANTHER" id="PTHR14224:SF1">
    <property type="entry name" value="PRAME LIKE, X-LINKED 1"/>
    <property type="match status" value="1"/>
</dbReference>
<dbReference type="GO" id="GO:0005737">
    <property type="term" value="C:cytoplasm"/>
    <property type="evidence" value="ECO:0007669"/>
    <property type="project" value="TreeGrafter"/>
</dbReference>
<dbReference type="Proteomes" id="UP000694415">
    <property type="component" value="Unplaced"/>
</dbReference>
<keyword evidence="4" id="KW-1185">Reference proteome</keyword>
<evidence type="ECO:0000256" key="2">
    <source>
        <dbReference type="ARBA" id="ARBA00022737"/>
    </source>
</evidence>